<protein>
    <recommendedName>
        <fullName evidence="2">DUF192 domain-containing protein</fullName>
    </recommendedName>
</protein>
<organism evidence="1">
    <name type="scientific">hydrothermal vent metagenome</name>
    <dbReference type="NCBI Taxonomy" id="652676"/>
    <lineage>
        <taxon>unclassified sequences</taxon>
        <taxon>metagenomes</taxon>
        <taxon>ecological metagenomes</taxon>
    </lineage>
</organism>
<name>A0A3B0TUN5_9ZZZZ</name>
<dbReference type="EMBL" id="UOEN01000513">
    <property type="protein sequence ID" value="VAW19923.1"/>
    <property type="molecule type" value="Genomic_DNA"/>
</dbReference>
<dbReference type="Pfam" id="PF02643">
    <property type="entry name" value="DUF192"/>
    <property type="match status" value="1"/>
</dbReference>
<dbReference type="AlphaFoldDB" id="A0A3B0TUN5"/>
<proteinExistence type="predicted"/>
<dbReference type="InterPro" id="IPR038695">
    <property type="entry name" value="Saro_0823-like_sf"/>
</dbReference>
<gene>
    <name evidence="1" type="ORF">MNBD_BACTEROID05-1229</name>
</gene>
<evidence type="ECO:0008006" key="2">
    <source>
        <dbReference type="Google" id="ProtNLM"/>
    </source>
</evidence>
<feature type="non-terminal residue" evidence="1">
    <location>
        <position position="1"/>
    </location>
</feature>
<accession>A0A3B0TUN5</accession>
<sequence>SRMVGLLNRQSLGEGEALIITQCNSIHMFFMRFAIDCIFVDVNDCVVGLVKNIKPWRLSAIYFKAKFVIETPVGVIEKTKSALGDTLCIDAVE</sequence>
<dbReference type="InterPro" id="IPR003795">
    <property type="entry name" value="DUF192"/>
</dbReference>
<reference evidence="1" key="1">
    <citation type="submission" date="2018-06" db="EMBL/GenBank/DDBJ databases">
        <authorList>
            <person name="Zhirakovskaya E."/>
        </authorList>
    </citation>
    <scope>NUCLEOTIDE SEQUENCE</scope>
</reference>
<dbReference type="Gene3D" id="2.60.120.1140">
    <property type="entry name" value="Protein of unknown function DUF192"/>
    <property type="match status" value="1"/>
</dbReference>
<evidence type="ECO:0000313" key="1">
    <source>
        <dbReference type="EMBL" id="VAW19923.1"/>
    </source>
</evidence>